<proteinExistence type="predicted"/>
<evidence type="ECO:0000256" key="1">
    <source>
        <dbReference type="SAM" id="Phobius"/>
    </source>
</evidence>
<evidence type="ECO:0000313" key="2">
    <source>
        <dbReference type="EMBL" id="ETO02455.1"/>
    </source>
</evidence>
<sequence>MCNLSRVILINFYIMFFCAKTLTFGDINYCFYIYLNKFDLQKHYLQCLINKKIVSFKTYFQQLMQDWTICDKFESIFFTTTYVKVDKRKTLIKMKEQTFEKLFCQNYYCLEWKDIQKIKNENVMFELINMEDNIIRYEKKI</sequence>
<reference evidence="2 3" key="1">
    <citation type="journal article" date="2013" name="Curr. Biol.">
        <title>The Genome of the Foraminiferan Reticulomyxa filosa.</title>
        <authorList>
            <person name="Glockner G."/>
            <person name="Hulsmann N."/>
            <person name="Schleicher M."/>
            <person name="Noegel A.A."/>
            <person name="Eichinger L."/>
            <person name="Gallinger C."/>
            <person name="Pawlowski J."/>
            <person name="Sierra R."/>
            <person name="Euteneuer U."/>
            <person name="Pillet L."/>
            <person name="Moustafa A."/>
            <person name="Platzer M."/>
            <person name="Groth M."/>
            <person name="Szafranski K."/>
            <person name="Schliwa M."/>
        </authorList>
    </citation>
    <scope>NUCLEOTIDE SEQUENCE [LARGE SCALE GENOMIC DNA]</scope>
</reference>
<comment type="caution">
    <text evidence="2">The sequence shown here is derived from an EMBL/GenBank/DDBJ whole genome shotgun (WGS) entry which is preliminary data.</text>
</comment>
<dbReference type="EMBL" id="ASPP01035731">
    <property type="protein sequence ID" value="ETO02455.1"/>
    <property type="molecule type" value="Genomic_DNA"/>
</dbReference>
<gene>
    <name evidence="2" type="ORF">RFI_34976</name>
</gene>
<feature type="transmembrane region" description="Helical" evidence="1">
    <location>
        <begin position="12"/>
        <end position="35"/>
    </location>
</feature>
<accession>X6LP11</accession>
<keyword evidence="1" id="KW-0472">Membrane</keyword>
<dbReference type="Proteomes" id="UP000023152">
    <property type="component" value="Unassembled WGS sequence"/>
</dbReference>
<name>X6LP11_RETFI</name>
<dbReference type="AlphaFoldDB" id="X6LP11"/>
<keyword evidence="1" id="KW-1133">Transmembrane helix</keyword>
<protein>
    <submittedName>
        <fullName evidence="2">Uncharacterized protein</fullName>
    </submittedName>
</protein>
<keyword evidence="3" id="KW-1185">Reference proteome</keyword>
<evidence type="ECO:0000313" key="3">
    <source>
        <dbReference type="Proteomes" id="UP000023152"/>
    </source>
</evidence>
<organism evidence="2 3">
    <name type="scientific">Reticulomyxa filosa</name>
    <dbReference type="NCBI Taxonomy" id="46433"/>
    <lineage>
        <taxon>Eukaryota</taxon>
        <taxon>Sar</taxon>
        <taxon>Rhizaria</taxon>
        <taxon>Retaria</taxon>
        <taxon>Foraminifera</taxon>
        <taxon>Monothalamids</taxon>
        <taxon>Reticulomyxidae</taxon>
        <taxon>Reticulomyxa</taxon>
    </lineage>
</organism>
<keyword evidence="1" id="KW-0812">Transmembrane</keyword>